<gene>
    <name evidence="1" type="ORF">LCGC14_1063300</name>
</gene>
<comment type="caution">
    <text evidence="1">The sequence shown here is derived from an EMBL/GenBank/DDBJ whole genome shotgun (WGS) entry which is preliminary data.</text>
</comment>
<proteinExistence type="predicted"/>
<dbReference type="EMBL" id="LAZR01004526">
    <property type="protein sequence ID" value="KKN07792.1"/>
    <property type="molecule type" value="Genomic_DNA"/>
</dbReference>
<reference evidence="1" key="1">
    <citation type="journal article" date="2015" name="Nature">
        <title>Complex archaea that bridge the gap between prokaryotes and eukaryotes.</title>
        <authorList>
            <person name="Spang A."/>
            <person name="Saw J.H."/>
            <person name="Jorgensen S.L."/>
            <person name="Zaremba-Niedzwiedzka K."/>
            <person name="Martijn J."/>
            <person name="Lind A.E."/>
            <person name="van Eijk R."/>
            <person name="Schleper C."/>
            <person name="Guy L."/>
            <person name="Ettema T.J."/>
        </authorList>
    </citation>
    <scope>NUCLEOTIDE SEQUENCE</scope>
</reference>
<name>A0A0F9N7F7_9ZZZZ</name>
<protein>
    <submittedName>
        <fullName evidence="1">Uncharacterized protein</fullName>
    </submittedName>
</protein>
<sequence>MSEEKLSYNVISIKDIFIICNYDYDGKTIYPNKIREARHLFSDIIPSIKTEGDDPLSIFYPIDELRIKQKIQLYEGDRSKLSETGIGYHYHYMGSILETGKNIKRLHEIVHHNIDRLKIFDKCQIVWGEEDGDISSSIHEFKPFGKLKGWKELKLSDDILKENEIKFKKKYDKS</sequence>
<evidence type="ECO:0000313" key="1">
    <source>
        <dbReference type="EMBL" id="KKN07792.1"/>
    </source>
</evidence>
<organism evidence="1">
    <name type="scientific">marine sediment metagenome</name>
    <dbReference type="NCBI Taxonomy" id="412755"/>
    <lineage>
        <taxon>unclassified sequences</taxon>
        <taxon>metagenomes</taxon>
        <taxon>ecological metagenomes</taxon>
    </lineage>
</organism>
<dbReference type="AlphaFoldDB" id="A0A0F9N7F7"/>
<accession>A0A0F9N7F7</accession>